<dbReference type="InterPro" id="IPR050735">
    <property type="entry name" value="Kininogen_Fetuin_HRG"/>
</dbReference>
<protein>
    <recommendedName>
        <fullName evidence="6">Cystatin domain-containing protein</fullName>
    </recommendedName>
</protein>
<dbReference type="AlphaFoldDB" id="A0A8T2IGH1"/>
<feature type="signal peptide" evidence="5">
    <location>
        <begin position="1"/>
        <end position="18"/>
    </location>
</feature>
<dbReference type="SMART" id="SM00043">
    <property type="entry name" value="CY"/>
    <property type="match status" value="2"/>
</dbReference>
<dbReference type="Pfam" id="PF00031">
    <property type="entry name" value="Cystatin"/>
    <property type="match status" value="1"/>
</dbReference>
<dbReference type="PANTHER" id="PTHR13814:SF18">
    <property type="entry name" value="FETUIN-B"/>
    <property type="match status" value="1"/>
</dbReference>
<feature type="domain" description="Cystatin" evidence="6">
    <location>
        <begin position="148"/>
        <end position="257"/>
    </location>
</feature>
<dbReference type="CDD" id="cd00042">
    <property type="entry name" value="CY"/>
    <property type="match status" value="2"/>
</dbReference>
<evidence type="ECO:0000313" key="8">
    <source>
        <dbReference type="Proteomes" id="UP000812440"/>
    </source>
</evidence>
<feature type="chain" id="PRO_5035827604" description="Cystatin domain-containing protein" evidence="5">
    <location>
        <begin position="19"/>
        <end position="475"/>
    </location>
</feature>
<feature type="compositionally biased region" description="Basic residues" evidence="4">
    <location>
        <begin position="303"/>
        <end position="347"/>
    </location>
</feature>
<evidence type="ECO:0000259" key="6">
    <source>
        <dbReference type="SMART" id="SM00043"/>
    </source>
</evidence>
<feature type="domain" description="Cystatin" evidence="6">
    <location>
        <begin position="15"/>
        <end position="136"/>
    </location>
</feature>
<dbReference type="InterPro" id="IPR000010">
    <property type="entry name" value="Cystatin_dom"/>
</dbReference>
<dbReference type="EMBL" id="JAACNH010000658">
    <property type="protein sequence ID" value="KAG8430747.1"/>
    <property type="molecule type" value="Genomic_DNA"/>
</dbReference>
<dbReference type="Proteomes" id="UP000812440">
    <property type="component" value="Unassembled WGS sequence"/>
</dbReference>
<evidence type="ECO:0000256" key="2">
    <source>
        <dbReference type="ARBA" id="ARBA00023157"/>
    </source>
</evidence>
<keyword evidence="2" id="KW-1015">Disulfide bond</keyword>
<keyword evidence="3" id="KW-0325">Glycoprotein</keyword>
<dbReference type="PANTHER" id="PTHR13814">
    <property type="entry name" value="FETUIN"/>
    <property type="match status" value="1"/>
</dbReference>
<dbReference type="GO" id="GO:0004869">
    <property type="term" value="F:cysteine-type endopeptidase inhibitor activity"/>
    <property type="evidence" value="ECO:0007669"/>
    <property type="project" value="InterPro"/>
</dbReference>
<keyword evidence="8" id="KW-1185">Reference proteome</keyword>
<proteinExistence type="predicted"/>
<name>A0A8T2IGH1_9PIPI</name>
<organism evidence="7 8">
    <name type="scientific">Hymenochirus boettgeri</name>
    <name type="common">Congo dwarf clawed frog</name>
    <dbReference type="NCBI Taxonomy" id="247094"/>
    <lineage>
        <taxon>Eukaryota</taxon>
        <taxon>Metazoa</taxon>
        <taxon>Chordata</taxon>
        <taxon>Craniata</taxon>
        <taxon>Vertebrata</taxon>
        <taxon>Euteleostomi</taxon>
        <taxon>Amphibia</taxon>
        <taxon>Batrachia</taxon>
        <taxon>Anura</taxon>
        <taxon>Pipoidea</taxon>
        <taxon>Pipidae</taxon>
        <taxon>Pipinae</taxon>
        <taxon>Hymenochirus</taxon>
    </lineage>
</organism>
<evidence type="ECO:0000256" key="5">
    <source>
        <dbReference type="SAM" id="SignalP"/>
    </source>
</evidence>
<sequence length="475" mass="54061">MEGFCVLALAALVSLCSATSEPRPAIDPIECNTTEFHAGAAVDMINEDRREGFVFKPVRIVAASKQHVDSPKYPASTVYYLTIDVVETECSVLSGKSWQECKEPFSFHEIVFGQCKAIILISLPWRVHMLLKYNCTTASVPSSVIYDTCPDCPTLTDIVPNMMEKTDNLMADYNKDSNNTRYFKTDNIQRVRSQWVVGPSYFFKFTIKETDCPKTQENVNLSNCNFLKDKKALVGFCSGSIMTNDREGVEHKQISCEIFDQKDSRYQDELEDCGYPMGIEVNIPVQGEVKPDPAAPTQEKSKGCRHHHKHKRLHKGHKHQPHDHHDHKEHHGHKDHHGRKDHHGHKEHHGDHGHHGQHGHHGHHGHHNHSDHHPHHHDHHHHHNETSSEGSSSEEHTDKKPFVRRSRGSVQLVSLNDESDILTAPVFTEAFPPLPSRPGAIKNLIDFPESVLTLQSCPWVREDLPDIFRFLPKNK</sequence>
<dbReference type="OrthoDB" id="9941887at2759"/>
<feature type="compositionally biased region" description="Basic residues" evidence="4">
    <location>
        <begin position="355"/>
        <end position="383"/>
    </location>
</feature>
<accession>A0A8T2IGH1</accession>
<reference evidence="7" key="1">
    <citation type="thesis" date="2020" institute="ProQuest LLC" country="789 East Eisenhower Parkway, Ann Arbor, MI, USA">
        <title>Comparative Genomics and Chromosome Evolution.</title>
        <authorList>
            <person name="Mudd A.B."/>
        </authorList>
    </citation>
    <scope>NUCLEOTIDE SEQUENCE</scope>
    <source>
        <strain evidence="7">Female2</strain>
        <tissue evidence="7">Blood</tissue>
    </source>
</reference>
<dbReference type="GO" id="GO:0005576">
    <property type="term" value="C:extracellular region"/>
    <property type="evidence" value="ECO:0007669"/>
    <property type="project" value="TreeGrafter"/>
</dbReference>
<feature type="region of interest" description="Disordered" evidence="4">
    <location>
        <begin position="287"/>
        <end position="405"/>
    </location>
</feature>
<evidence type="ECO:0000256" key="4">
    <source>
        <dbReference type="SAM" id="MobiDB-lite"/>
    </source>
</evidence>
<dbReference type="SUPFAM" id="SSF54403">
    <property type="entry name" value="Cystatin/monellin"/>
    <property type="match status" value="2"/>
</dbReference>
<dbReference type="InterPro" id="IPR046350">
    <property type="entry name" value="Cystatin_sf"/>
</dbReference>
<evidence type="ECO:0000256" key="1">
    <source>
        <dbReference type="ARBA" id="ARBA00022729"/>
    </source>
</evidence>
<evidence type="ECO:0000256" key="3">
    <source>
        <dbReference type="ARBA" id="ARBA00023180"/>
    </source>
</evidence>
<keyword evidence="1 5" id="KW-0732">Signal</keyword>
<comment type="caution">
    <text evidence="7">The sequence shown here is derived from an EMBL/GenBank/DDBJ whole genome shotgun (WGS) entry which is preliminary data.</text>
</comment>
<evidence type="ECO:0000313" key="7">
    <source>
        <dbReference type="EMBL" id="KAG8430747.1"/>
    </source>
</evidence>
<dbReference type="Gene3D" id="3.10.450.10">
    <property type="match status" value="2"/>
</dbReference>
<gene>
    <name evidence="7" type="ORF">GDO86_020053</name>
</gene>